<keyword evidence="1" id="KW-1133">Transmembrane helix</keyword>
<dbReference type="PANTHER" id="PTHR11683">
    <property type="entry name" value="MYELIN PROTEOLIPID"/>
    <property type="match status" value="1"/>
</dbReference>
<dbReference type="AlphaFoldDB" id="A0A914RIW2"/>
<dbReference type="WBParaSite" id="PEQ_0000645401-mRNA-1">
    <property type="protein sequence ID" value="PEQ_0000645401-mRNA-1"/>
    <property type="gene ID" value="PEQ_0000645401"/>
</dbReference>
<keyword evidence="1" id="KW-0812">Transmembrane</keyword>
<evidence type="ECO:0000313" key="3">
    <source>
        <dbReference type="WBParaSite" id="PEQ_0000645401-mRNA-1"/>
    </source>
</evidence>
<accession>A0A914RIW2</accession>
<evidence type="ECO:0000256" key="1">
    <source>
        <dbReference type="SAM" id="Phobius"/>
    </source>
</evidence>
<reference evidence="3" key="1">
    <citation type="submission" date="2022-11" db="UniProtKB">
        <authorList>
            <consortium name="WormBaseParasite"/>
        </authorList>
    </citation>
    <scope>IDENTIFICATION</scope>
</reference>
<dbReference type="Pfam" id="PF01275">
    <property type="entry name" value="Myelin_PLP"/>
    <property type="match status" value="2"/>
</dbReference>
<evidence type="ECO:0000313" key="2">
    <source>
        <dbReference type="Proteomes" id="UP000887564"/>
    </source>
</evidence>
<protein>
    <submittedName>
        <fullName evidence="3">Tetraspanin</fullName>
    </submittedName>
</protein>
<sequence length="272" mass="30035">MKSSRGSKKRGDDCLLRVPFASLIASLLCAVGISLFAIMIAWSFNASVQVFFIVITIIMAVAIILLLIVGTLSTGSTRDDIYSGVKGQLGGRIANALAMLFTYMLNICWLICLIFIAIFCFIYYIFTSLCASLSAYSDSNCIDFGIFRPLFQKIPDSSSLRLCGGRLIHFLICCAANYAHVTSGRKYEDLREVIEEKMGPLLCGLDSAFKIDLRAGQISTKNSYESNEKLTKVLLLASEDIDGGMSEIRRLGIEGPPRPGSRWARSYSPYRH</sequence>
<feature type="transmembrane region" description="Helical" evidence="1">
    <location>
        <begin position="20"/>
        <end position="44"/>
    </location>
</feature>
<dbReference type="GO" id="GO:0031175">
    <property type="term" value="P:neuron projection development"/>
    <property type="evidence" value="ECO:0007669"/>
    <property type="project" value="TreeGrafter"/>
</dbReference>
<dbReference type="GO" id="GO:0005886">
    <property type="term" value="C:plasma membrane"/>
    <property type="evidence" value="ECO:0007669"/>
    <property type="project" value="TreeGrafter"/>
</dbReference>
<dbReference type="PANTHER" id="PTHR11683:SF12">
    <property type="entry name" value="M6, ISOFORM F"/>
    <property type="match status" value="1"/>
</dbReference>
<dbReference type="Proteomes" id="UP000887564">
    <property type="component" value="Unplaced"/>
</dbReference>
<organism evidence="2 3">
    <name type="scientific">Parascaris equorum</name>
    <name type="common">Equine roundworm</name>
    <dbReference type="NCBI Taxonomy" id="6256"/>
    <lineage>
        <taxon>Eukaryota</taxon>
        <taxon>Metazoa</taxon>
        <taxon>Ecdysozoa</taxon>
        <taxon>Nematoda</taxon>
        <taxon>Chromadorea</taxon>
        <taxon>Rhabditida</taxon>
        <taxon>Spirurina</taxon>
        <taxon>Ascaridomorpha</taxon>
        <taxon>Ascaridoidea</taxon>
        <taxon>Ascarididae</taxon>
        <taxon>Parascaris</taxon>
    </lineage>
</organism>
<proteinExistence type="predicted"/>
<dbReference type="InterPro" id="IPR001614">
    <property type="entry name" value="Myelin_PLP"/>
</dbReference>
<keyword evidence="1" id="KW-0472">Membrane</keyword>
<feature type="transmembrane region" description="Helical" evidence="1">
    <location>
        <begin position="50"/>
        <end position="72"/>
    </location>
</feature>
<keyword evidence="2" id="KW-1185">Reference proteome</keyword>
<feature type="transmembrane region" description="Helical" evidence="1">
    <location>
        <begin position="93"/>
        <end position="126"/>
    </location>
</feature>
<name>A0A914RIW2_PAREQ</name>